<organism evidence="1 2">
    <name type="scientific">Adineta ricciae</name>
    <name type="common">Rotifer</name>
    <dbReference type="NCBI Taxonomy" id="249248"/>
    <lineage>
        <taxon>Eukaryota</taxon>
        <taxon>Metazoa</taxon>
        <taxon>Spiralia</taxon>
        <taxon>Gnathifera</taxon>
        <taxon>Rotifera</taxon>
        <taxon>Eurotatoria</taxon>
        <taxon>Bdelloidea</taxon>
        <taxon>Adinetida</taxon>
        <taxon>Adinetidae</taxon>
        <taxon>Adineta</taxon>
    </lineage>
</organism>
<reference evidence="1" key="1">
    <citation type="submission" date="2021-02" db="EMBL/GenBank/DDBJ databases">
        <authorList>
            <person name="Nowell W R."/>
        </authorList>
    </citation>
    <scope>NUCLEOTIDE SEQUENCE</scope>
</reference>
<evidence type="ECO:0000313" key="1">
    <source>
        <dbReference type="EMBL" id="CAF1324305.1"/>
    </source>
</evidence>
<comment type="caution">
    <text evidence="1">The sequence shown here is derived from an EMBL/GenBank/DDBJ whole genome shotgun (WGS) entry which is preliminary data.</text>
</comment>
<name>A0A815F4S8_ADIRI</name>
<dbReference type="AlphaFoldDB" id="A0A815F4S8"/>
<proteinExistence type="predicted"/>
<sequence length="268" mass="30431">MATVSEYKRIQITIGGSPFLCVAIDPNMPLSALRAAINQCRPIGKQQLFLDTDNYPIANKDEATIRIEEIAKDGKMMLQAIEQSDANKTFLKEGTKRIFSSATTENFDAFPSFDVPLRPVTMPGNASSAMPSGRAEQCLETFDRNMWTTVFHKCRLFKGLLFDNDILKPSRYPICELGRNLTTSDYNSHRTSRVESYLTSNERQNKFIRSKLIKLDASFNTPVATLHASATNHQQQTEMRGKKTLYTTCVWNFPRVDVFLYAEEENCQ</sequence>
<protein>
    <submittedName>
        <fullName evidence="1">Uncharacterized protein</fullName>
    </submittedName>
</protein>
<dbReference type="Proteomes" id="UP000663852">
    <property type="component" value="Unassembled WGS sequence"/>
</dbReference>
<feature type="non-terminal residue" evidence="1">
    <location>
        <position position="268"/>
    </location>
</feature>
<evidence type="ECO:0000313" key="2">
    <source>
        <dbReference type="Proteomes" id="UP000663852"/>
    </source>
</evidence>
<gene>
    <name evidence="1" type="ORF">EDS130_LOCUS31836</name>
</gene>
<accession>A0A815F4S8</accession>
<dbReference type="OrthoDB" id="10626596at2759"/>
<dbReference type="EMBL" id="CAJNOJ010000238">
    <property type="protein sequence ID" value="CAF1324305.1"/>
    <property type="molecule type" value="Genomic_DNA"/>
</dbReference>